<evidence type="ECO:0000256" key="1">
    <source>
        <dbReference type="ARBA" id="ARBA00022555"/>
    </source>
</evidence>
<keyword evidence="13" id="KW-1185">Reference proteome</keyword>
<dbReference type="GO" id="GO:0103016">
    <property type="term" value="F:tRNA-uridine 2-sulfurtransferase activity"/>
    <property type="evidence" value="ECO:0007669"/>
    <property type="project" value="UniProtKB-EC"/>
</dbReference>
<comment type="catalytic activity">
    <reaction evidence="8 9">
        <text>S-sulfanyl-L-cysteinyl-[protein] + uridine(34) in tRNA + AH2 + ATP = 2-thiouridine(34) in tRNA + L-cysteinyl-[protein] + A + AMP + diphosphate + H(+)</text>
        <dbReference type="Rhea" id="RHEA:47032"/>
        <dbReference type="Rhea" id="RHEA-COMP:10131"/>
        <dbReference type="Rhea" id="RHEA-COMP:11726"/>
        <dbReference type="Rhea" id="RHEA-COMP:11727"/>
        <dbReference type="Rhea" id="RHEA-COMP:11728"/>
        <dbReference type="ChEBI" id="CHEBI:13193"/>
        <dbReference type="ChEBI" id="CHEBI:15378"/>
        <dbReference type="ChEBI" id="CHEBI:17499"/>
        <dbReference type="ChEBI" id="CHEBI:29950"/>
        <dbReference type="ChEBI" id="CHEBI:30616"/>
        <dbReference type="ChEBI" id="CHEBI:33019"/>
        <dbReference type="ChEBI" id="CHEBI:61963"/>
        <dbReference type="ChEBI" id="CHEBI:65315"/>
        <dbReference type="ChEBI" id="CHEBI:87170"/>
        <dbReference type="ChEBI" id="CHEBI:456215"/>
        <dbReference type="EC" id="2.8.1.13"/>
    </reaction>
</comment>
<evidence type="ECO:0000256" key="8">
    <source>
        <dbReference type="ARBA" id="ARBA00051542"/>
    </source>
</evidence>
<evidence type="ECO:0000256" key="9">
    <source>
        <dbReference type="HAMAP-Rule" id="MF_00144"/>
    </source>
</evidence>
<comment type="similarity">
    <text evidence="9">Belongs to the MnmA/TRMU family.</text>
</comment>
<dbReference type="FunCoup" id="E6W3P1">
    <property type="interactions" value="516"/>
</dbReference>
<dbReference type="RefSeq" id="WP_013506798.1">
    <property type="nucleotide sequence ID" value="NC_014836.1"/>
</dbReference>
<organism evidence="12 13">
    <name type="scientific">Desulfurispirillum indicum (strain ATCC BAA-1389 / DSM 22839 / S5)</name>
    <dbReference type="NCBI Taxonomy" id="653733"/>
    <lineage>
        <taxon>Bacteria</taxon>
        <taxon>Pseudomonadati</taxon>
        <taxon>Chrysiogenota</taxon>
        <taxon>Chrysiogenia</taxon>
        <taxon>Chrysiogenales</taxon>
        <taxon>Chrysiogenaceae</taxon>
        <taxon>Desulfurispirillum</taxon>
    </lineage>
</organism>
<dbReference type="EC" id="2.8.1.13" evidence="9"/>
<dbReference type="Pfam" id="PF03054">
    <property type="entry name" value="tRNA_Me_trans"/>
    <property type="match status" value="1"/>
</dbReference>
<dbReference type="AlphaFoldDB" id="E6W3P1"/>
<sequence>MNVPRKKVLVAMSGGVDSSMTTKLLLEQGYPVEGCYMKLHGNEQMHEQNIARVERVARYFNIPWHVLDRQDLFHQSVYQPFIDIYSQGQTPNPCTFCNRLIKFGTLFEFARELDCHHLATGHYVKCDGQYIYQGDDPGKDQSYFLFNIEPRIIPHLLFPLGSWRKSDVKAMAADIPLLASLATQKESSEICFVEDSYIDVLREHLQVDQPGKVLDTSGNVVGSHRGYMHYTVGQRKGFDVPLSHTALYVKQILPKTNELVVGTREEINLQRFAVRDLNLFLPDPGQEFTCEVKVRYRNPKAPARVLLGAGGSATIELERPEYAIAPGQAAAFYEGTRLLGGGYIV</sequence>
<dbReference type="SUPFAM" id="SSF52402">
    <property type="entry name" value="Adenine nucleotide alpha hydrolases-like"/>
    <property type="match status" value="1"/>
</dbReference>
<dbReference type="GO" id="GO:0032259">
    <property type="term" value="P:methylation"/>
    <property type="evidence" value="ECO:0007669"/>
    <property type="project" value="UniProtKB-KW"/>
</dbReference>
<keyword evidence="7" id="KW-1015">Disulfide bond</keyword>
<evidence type="ECO:0000256" key="6">
    <source>
        <dbReference type="ARBA" id="ARBA00022884"/>
    </source>
</evidence>
<dbReference type="STRING" id="653733.Selin_2202"/>
<comment type="caution">
    <text evidence="9">Lacks conserved residue(s) required for the propagation of feature annotation.</text>
</comment>
<dbReference type="eggNOG" id="COG0482">
    <property type="taxonomic scope" value="Bacteria"/>
</dbReference>
<dbReference type="InterPro" id="IPR004506">
    <property type="entry name" value="MnmA-like"/>
</dbReference>
<dbReference type="Pfam" id="PF20259">
    <property type="entry name" value="tRNA_Me_trans_M"/>
    <property type="match status" value="1"/>
</dbReference>
<dbReference type="Gene3D" id="2.30.30.280">
    <property type="entry name" value="Adenine nucleotide alpha hydrolases-like domains"/>
    <property type="match status" value="1"/>
</dbReference>
<feature type="region of interest" description="Interaction with tRNA" evidence="9">
    <location>
        <begin position="139"/>
        <end position="141"/>
    </location>
</feature>
<dbReference type="GO" id="GO:0000049">
    <property type="term" value="F:tRNA binding"/>
    <property type="evidence" value="ECO:0007669"/>
    <property type="project" value="UniProtKB-KW"/>
</dbReference>
<keyword evidence="5 9" id="KW-0067">ATP-binding</keyword>
<feature type="active site" description="Cysteine persulfide intermediate" evidence="9">
    <location>
        <position position="191"/>
    </location>
</feature>
<dbReference type="Gene3D" id="2.40.30.10">
    <property type="entry name" value="Translation factors"/>
    <property type="match status" value="1"/>
</dbReference>
<evidence type="ECO:0000256" key="2">
    <source>
        <dbReference type="ARBA" id="ARBA00022679"/>
    </source>
</evidence>
<dbReference type="GO" id="GO:0005524">
    <property type="term" value="F:ATP binding"/>
    <property type="evidence" value="ECO:0007669"/>
    <property type="project" value="UniProtKB-KW"/>
</dbReference>
<keyword evidence="3 9" id="KW-0819">tRNA processing</keyword>
<dbReference type="Gene3D" id="3.40.50.620">
    <property type="entry name" value="HUPs"/>
    <property type="match status" value="1"/>
</dbReference>
<dbReference type="PANTHER" id="PTHR11933">
    <property type="entry name" value="TRNA 5-METHYLAMINOMETHYL-2-THIOURIDYLATE -METHYLTRANSFERASE"/>
    <property type="match status" value="1"/>
</dbReference>
<evidence type="ECO:0000256" key="7">
    <source>
        <dbReference type="ARBA" id="ARBA00023157"/>
    </source>
</evidence>
<dbReference type="InterPro" id="IPR046884">
    <property type="entry name" value="MnmA-like_central"/>
</dbReference>
<dbReference type="InterPro" id="IPR014729">
    <property type="entry name" value="Rossmann-like_a/b/a_fold"/>
</dbReference>
<reference evidence="12 13" key="1">
    <citation type="submission" date="2010-12" db="EMBL/GenBank/DDBJ databases">
        <title>Complete sequence of Desulfurispirillum indicum S5.</title>
        <authorList>
            <consortium name="US DOE Joint Genome Institute"/>
            <person name="Lucas S."/>
            <person name="Copeland A."/>
            <person name="Lapidus A."/>
            <person name="Cheng J.-F."/>
            <person name="Goodwin L."/>
            <person name="Pitluck S."/>
            <person name="Chertkov O."/>
            <person name="Held B."/>
            <person name="Detter J.C."/>
            <person name="Han C."/>
            <person name="Tapia R."/>
            <person name="Land M."/>
            <person name="Hauser L."/>
            <person name="Kyrpides N."/>
            <person name="Ivanova N."/>
            <person name="Mikhailova N."/>
            <person name="Haggblom M."/>
            <person name="Rauschenbach I."/>
            <person name="Bini E."/>
            <person name="Woyke T."/>
        </authorList>
    </citation>
    <scope>NUCLEOTIDE SEQUENCE [LARGE SCALE GENOMIC DNA]</scope>
    <source>
        <strain evidence="13">ATCC BAA-1389 / DSM 22839 / S5</strain>
    </source>
</reference>
<dbReference type="PANTHER" id="PTHR11933:SF5">
    <property type="entry name" value="MITOCHONDRIAL TRNA-SPECIFIC 2-THIOURIDYLASE 1"/>
    <property type="match status" value="1"/>
</dbReference>
<evidence type="ECO:0000256" key="4">
    <source>
        <dbReference type="ARBA" id="ARBA00022741"/>
    </source>
</evidence>
<dbReference type="Pfam" id="PF20258">
    <property type="entry name" value="tRNA_Me_trans_C"/>
    <property type="match status" value="1"/>
</dbReference>
<proteinExistence type="inferred from homology"/>
<feature type="active site" description="Nucleophile" evidence="9">
    <location>
        <position position="97"/>
    </location>
</feature>
<dbReference type="InterPro" id="IPR023382">
    <property type="entry name" value="MnmA-like_central_sf"/>
</dbReference>
<keyword evidence="1 9" id="KW-0820">tRNA-binding</keyword>
<feature type="domain" description="tRNA-specific 2-thiouridylase MnmA-like central" evidence="11">
    <location>
        <begin position="199"/>
        <end position="262"/>
    </location>
</feature>
<dbReference type="Proteomes" id="UP000002572">
    <property type="component" value="Chromosome"/>
</dbReference>
<feature type="domain" description="tRNA-specific 2-thiouridylase MnmA-like C-terminal" evidence="10">
    <location>
        <begin position="271"/>
        <end position="344"/>
    </location>
</feature>
<comment type="subcellular location">
    <subcellularLocation>
        <location evidence="9">Cytoplasm</location>
    </subcellularLocation>
</comment>
<dbReference type="NCBIfam" id="NF001138">
    <property type="entry name" value="PRK00143.1"/>
    <property type="match status" value="1"/>
</dbReference>
<feature type="site" description="Interaction with tRNA" evidence="9">
    <location>
        <position position="122"/>
    </location>
</feature>
<dbReference type="InterPro" id="IPR046885">
    <property type="entry name" value="MnmA-like_C"/>
</dbReference>
<feature type="site" description="Interaction with tRNA" evidence="9">
    <location>
        <position position="328"/>
    </location>
</feature>
<comment type="function">
    <text evidence="9">Catalyzes the 2-thiolation of uridine at the wobble position (U34) of tRNA, leading to the formation of s(2)U34.</text>
</comment>
<gene>
    <name evidence="9" type="primary">mnmA</name>
    <name evidence="12" type="ordered locus">Selin_2202</name>
</gene>
<accession>E6W3P1</accession>
<dbReference type="InParanoid" id="E6W3P1"/>
<dbReference type="EMBL" id="CP002432">
    <property type="protein sequence ID" value="ADU66922.1"/>
    <property type="molecule type" value="Genomic_DNA"/>
</dbReference>
<evidence type="ECO:0000313" key="13">
    <source>
        <dbReference type="Proteomes" id="UP000002572"/>
    </source>
</evidence>
<keyword evidence="12" id="KW-0489">Methyltransferase</keyword>
<evidence type="ECO:0000256" key="5">
    <source>
        <dbReference type="ARBA" id="ARBA00022840"/>
    </source>
</evidence>
<keyword evidence="9" id="KW-0963">Cytoplasm</keyword>
<dbReference type="KEGG" id="din:Selin_2202"/>
<feature type="binding site" evidence="9">
    <location>
        <position position="121"/>
    </location>
    <ligand>
        <name>ATP</name>
        <dbReference type="ChEBI" id="CHEBI:30616"/>
    </ligand>
</feature>
<dbReference type="GO" id="GO:0008168">
    <property type="term" value="F:methyltransferase activity"/>
    <property type="evidence" value="ECO:0007669"/>
    <property type="project" value="UniProtKB-KW"/>
</dbReference>
<evidence type="ECO:0000259" key="10">
    <source>
        <dbReference type="Pfam" id="PF20258"/>
    </source>
</evidence>
<keyword evidence="6 9" id="KW-0694">RNA-binding</keyword>
<dbReference type="GO" id="GO:0002143">
    <property type="term" value="P:tRNA wobble position uridine thiolation"/>
    <property type="evidence" value="ECO:0007669"/>
    <property type="project" value="TreeGrafter"/>
</dbReference>
<dbReference type="GO" id="GO:0005737">
    <property type="term" value="C:cytoplasm"/>
    <property type="evidence" value="ECO:0007669"/>
    <property type="project" value="UniProtKB-SubCell"/>
</dbReference>
<name>E6W3P1_DESIS</name>
<dbReference type="CDD" id="cd01998">
    <property type="entry name" value="MnmA_TRMU-like"/>
    <property type="match status" value="1"/>
</dbReference>
<feature type="binding site" evidence="9">
    <location>
        <position position="37"/>
    </location>
    <ligand>
        <name>ATP</name>
        <dbReference type="ChEBI" id="CHEBI:30616"/>
    </ligand>
</feature>
<feature type="region of interest" description="Interaction with tRNA" evidence="9">
    <location>
        <begin position="295"/>
        <end position="296"/>
    </location>
</feature>
<dbReference type="HAMAP" id="MF_00144">
    <property type="entry name" value="tRNA_thiouridyl_MnmA"/>
    <property type="match status" value="1"/>
</dbReference>
<keyword evidence="4 9" id="KW-0547">Nucleotide-binding</keyword>
<evidence type="ECO:0000256" key="3">
    <source>
        <dbReference type="ARBA" id="ARBA00022694"/>
    </source>
</evidence>
<evidence type="ECO:0000259" key="11">
    <source>
        <dbReference type="Pfam" id="PF20259"/>
    </source>
</evidence>
<dbReference type="NCBIfam" id="TIGR00420">
    <property type="entry name" value="trmU"/>
    <property type="match status" value="1"/>
</dbReference>
<protein>
    <recommendedName>
        <fullName evidence="9">tRNA-specific 2-thiouridylase MnmA</fullName>
        <ecNumber evidence="9">2.8.1.13</ecNumber>
    </recommendedName>
</protein>
<evidence type="ECO:0000313" key="12">
    <source>
        <dbReference type="EMBL" id="ADU66922.1"/>
    </source>
</evidence>
<dbReference type="OrthoDB" id="9800696at2"/>
<keyword evidence="2 9" id="KW-0808">Transferase</keyword>
<dbReference type="HOGENOM" id="CLU_035188_0_0_0"/>
<feature type="binding site" evidence="9">
    <location>
        <begin position="11"/>
        <end position="18"/>
    </location>
    <ligand>
        <name>ATP</name>
        <dbReference type="ChEBI" id="CHEBI:30616"/>
    </ligand>
</feature>